<proteinExistence type="predicted"/>
<dbReference type="EMBL" id="DMAI01000347">
    <property type="protein sequence ID" value="HAE49929.1"/>
    <property type="molecule type" value="Genomic_DNA"/>
</dbReference>
<dbReference type="Gene3D" id="3.90.180.10">
    <property type="entry name" value="Medium-chain alcohol dehydrogenases, catalytic domain"/>
    <property type="match status" value="1"/>
</dbReference>
<reference evidence="1 2" key="1">
    <citation type="journal article" date="2018" name="Nat. Biotechnol.">
        <title>A standardized bacterial taxonomy based on genome phylogeny substantially revises the tree of life.</title>
        <authorList>
            <person name="Parks D.H."/>
            <person name="Chuvochina M."/>
            <person name="Waite D.W."/>
            <person name="Rinke C."/>
            <person name="Skarshewski A."/>
            <person name="Chaumeil P.A."/>
            <person name="Hugenholtz P."/>
        </authorList>
    </citation>
    <scope>NUCLEOTIDE SEQUENCE [LARGE SCALE GENOMIC DNA]</scope>
    <source>
        <strain evidence="1">UBA8739</strain>
    </source>
</reference>
<dbReference type="SUPFAM" id="SSF51735">
    <property type="entry name" value="NAD(P)-binding Rossmann-fold domains"/>
    <property type="match status" value="1"/>
</dbReference>
<comment type="caution">
    <text evidence="1">The sequence shown here is derived from an EMBL/GenBank/DDBJ whole genome shotgun (WGS) entry which is preliminary data.</text>
</comment>
<dbReference type="InterPro" id="IPR036291">
    <property type="entry name" value="NAD(P)-bd_dom_sf"/>
</dbReference>
<protein>
    <submittedName>
        <fullName evidence="1">Oxidoreductase</fullName>
    </submittedName>
</protein>
<name>A0A3B9IRU3_9PROT</name>
<evidence type="ECO:0000313" key="1">
    <source>
        <dbReference type="EMBL" id="HAE49929.1"/>
    </source>
</evidence>
<gene>
    <name evidence="1" type="ORF">DCK97_21170</name>
</gene>
<dbReference type="Gene3D" id="3.40.50.720">
    <property type="entry name" value="NAD(P)-binding Rossmann-like Domain"/>
    <property type="match status" value="1"/>
</dbReference>
<dbReference type="Proteomes" id="UP000257706">
    <property type="component" value="Unassembled WGS sequence"/>
</dbReference>
<sequence>PLAKERWAGAVDVVGGQTLANICAQMKYRGTVAACGLAGGMSLPATVAPFILRGVTLAGVDSVMCPRPDRLEAWQRLGRDLDPALLDELTTEIGFDEVIPTAARILEGKVRGRVVVPVNPELG</sequence>
<accession>A0A3B9IRU3</accession>
<organism evidence="1 2">
    <name type="scientific">Tistrella mobilis</name>
    <dbReference type="NCBI Taxonomy" id="171437"/>
    <lineage>
        <taxon>Bacteria</taxon>
        <taxon>Pseudomonadati</taxon>
        <taxon>Pseudomonadota</taxon>
        <taxon>Alphaproteobacteria</taxon>
        <taxon>Geminicoccales</taxon>
        <taxon>Geminicoccaceae</taxon>
        <taxon>Tistrella</taxon>
    </lineage>
</organism>
<feature type="non-terminal residue" evidence="1">
    <location>
        <position position="1"/>
    </location>
</feature>
<dbReference type="AlphaFoldDB" id="A0A3B9IRU3"/>
<evidence type="ECO:0000313" key="2">
    <source>
        <dbReference type="Proteomes" id="UP000257706"/>
    </source>
</evidence>